<keyword evidence="2" id="KW-0732">Signal</keyword>
<evidence type="ECO:0000256" key="2">
    <source>
        <dbReference type="SAM" id="SignalP"/>
    </source>
</evidence>
<dbReference type="PANTHER" id="PTHR33734">
    <property type="entry name" value="LYSM DOMAIN-CONTAINING GPI-ANCHORED PROTEIN 2"/>
    <property type="match status" value="1"/>
</dbReference>
<feature type="domain" description="LysM" evidence="3">
    <location>
        <begin position="91"/>
        <end position="136"/>
    </location>
</feature>
<dbReference type="Gene3D" id="3.10.350.10">
    <property type="entry name" value="LysM domain"/>
    <property type="match status" value="3"/>
</dbReference>
<dbReference type="EMBL" id="JAEHOE010000131">
    <property type="protein sequence ID" value="KAG2485319.1"/>
    <property type="molecule type" value="Genomic_DNA"/>
</dbReference>
<dbReference type="SMART" id="SM00257">
    <property type="entry name" value="LysM"/>
    <property type="match status" value="5"/>
</dbReference>
<feature type="compositionally biased region" description="Pro residues" evidence="1">
    <location>
        <begin position="201"/>
        <end position="275"/>
    </location>
</feature>
<gene>
    <name evidence="4" type="ORF">HYH03_015901</name>
</gene>
<feature type="region of interest" description="Disordered" evidence="1">
    <location>
        <begin position="197"/>
        <end position="296"/>
    </location>
</feature>
<dbReference type="OrthoDB" id="1193027at2759"/>
<feature type="signal peptide" evidence="2">
    <location>
        <begin position="1"/>
        <end position="21"/>
    </location>
</feature>
<feature type="region of interest" description="Disordered" evidence="1">
    <location>
        <begin position="615"/>
        <end position="765"/>
    </location>
</feature>
<feature type="compositionally biased region" description="Pro residues" evidence="1">
    <location>
        <begin position="284"/>
        <end position="296"/>
    </location>
</feature>
<dbReference type="Pfam" id="PF01476">
    <property type="entry name" value="LysM"/>
    <property type="match status" value="4"/>
</dbReference>
<feature type="domain" description="LysM" evidence="3">
    <location>
        <begin position="155"/>
        <end position="198"/>
    </location>
</feature>
<feature type="domain" description="LysM" evidence="3">
    <location>
        <begin position="301"/>
        <end position="345"/>
    </location>
</feature>
<accession>A0A836BRY7</accession>
<evidence type="ECO:0000313" key="4">
    <source>
        <dbReference type="EMBL" id="KAG2485319.1"/>
    </source>
</evidence>
<comment type="caution">
    <text evidence="4">The sequence shown here is derived from an EMBL/GenBank/DDBJ whole genome shotgun (WGS) entry which is preliminary data.</text>
</comment>
<dbReference type="InterPro" id="IPR018392">
    <property type="entry name" value="LysM"/>
</dbReference>
<reference evidence="4" key="1">
    <citation type="journal article" date="2020" name="bioRxiv">
        <title>Comparative genomics of Chlamydomonas.</title>
        <authorList>
            <person name="Craig R.J."/>
            <person name="Hasan A.R."/>
            <person name="Ness R.W."/>
            <person name="Keightley P.D."/>
        </authorList>
    </citation>
    <scope>NUCLEOTIDE SEQUENCE</scope>
    <source>
        <strain evidence="4">CCAP 11/70</strain>
    </source>
</reference>
<dbReference type="SUPFAM" id="SSF54106">
    <property type="entry name" value="LysM domain"/>
    <property type="match status" value="2"/>
</dbReference>
<organism evidence="4 5">
    <name type="scientific">Edaphochlamys debaryana</name>
    <dbReference type="NCBI Taxonomy" id="47281"/>
    <lineage>
        <taxon>Eukaryota</taxon>
        <taxon>Viridiplantae</taxon>
        <taxon>Chlorophyta</taxon>
        <taxon>core chlorophytes</taxon>
        <taxon>Chlorophyceae</taxon>
        <taxon>CS clade</taxon>
        <taxon>Chlamydomonadales</taxon>
        <taxon>Chlamydomonadales incertae sedis</taxon>
        <taxon>Edaphochlamys</taxon>
    </lineage>
</organism>
<evidence type="ECO:0000313" key="5">
    <source>
        <dbReference type="Proteomes" id="UP000612055"/>
    </source>
</evidence>
<dbReference type="CDD" id="cd00118">
    <property type="entry name" value="LysM"/>
    <property type="match status" value="2"/>
</dbReference>
<dbReference type="Proteomes" id="UP000612055">
    <property type="component" value="Unassembled WGS sequence"/>
</dbReference>
<protein>
    <recommendedName>
        <fullName evidence="3">LysM domain-containing protein</fullName>
    </recommendedName>
</protein>
<evidence type="ECO:0000259" key="3">
    <source>
        <dbReference type="PROSITE" id="PS51782"/>
    </source>
</evidence>
<evidence type="ECO:0000256" key="1">
    <source>
        <dbReference type="SAM" id="MobiDB-lite"/>
    </source>
</evidence>
<dbReference type="PROSITE" id="PS51782">
    <property type="entry name" value="LYSM"/>
    <property type="match status" value="3"/>
</dbReference>
<dbReference type="InterPro" id="IPR036779">
    <property type="entry name" value="LysM_dom_sf"/>
</dbReference>
<name>A0A836BRY7_9CHLO</name>
<dbReference type="PROSITE" id="PS51257">
    <property type="entry name" value="PROKAR_LIPOPROTEIN"/>
    <property type="match status" value="1"/>
</dbReference>
<keyword evidence="5" id="KW-1185">Reference proteome</keyword>
<proteinExistence type="predicted"/>
<feature type="chain" id="PRO_5032932691" description="LysM domain-containing protein" evidence="2">
    <location>
        <begin position="22"/>
        <end position="939"/>
    </location>
</feature>
<dbReference type="PANTHER" id="PTHR33734:SF22">
    <property type="entry name" value="MEMBRANE-BOUND LYTIC MUREIN TRANSGLYCOSYLASE D"/>
    <property type="match status" value="1"/>
</dbReference>
<dbReference type="AlphaFoldDB" id="A0A836BRY7"/>
<sequence length="939" mass="96305">MARVVLLATLALLACAGGAVAGRVLLQDECTYTVTAADISLTQIAQKLGVKPKAVRRLNDGVADSPAAGTVLAMPDEVCNTASPSPAPDNCTYVVVARDTFKKISRKTGTPVATIKELNPDVQKQRDLKPGVLLTVRIGCVLPSPQPSPSPSAQCNYTVQAGDTFRSIARAFKVTADEVRALNPGVRQPLEANSTILVPAECPPPSSPSPSPSPVESPSPSPEESPSPSPEASPSPPPSSPSPPGVPPSPPPSVPPTSPIPPFSPRQPRSPPPPSLLDQVVDKLPPPPSPAPPAPPCVEDFTYTTVADDTWDSVAFDYDVSAFNLKAVNPTIANRPLRAGDVLAIPCFVPCVPAERFGCILTTEGFSSFNRMAEYMMISTSCLLLNNPGLESLTGVFALSVPCNWAFDWEGEPMDDGPCPEAICPYLVQTGDTYNALAPGYMTSGACLIRQNPGTTPAQLVTGNAIVVPCPPPSPLPPPTGVTPTPSPPSPYCPNGLVNCPAIPAMTCILYLISNDTLAYVAERFCVTEACITARNPGLPAGLVGVYAVSTPCSNLPNGQPAFDEVCSTQCTEPVRTSGQTFNSLAPFYDTSGACLKDNNPGVTEPLTQGATIRVPCVVPPSPTTASPPPPSPSPPSPAPPTTPISSPSPPPSSPTPPSPSPPDVPPPSPSPPSTPPPNPSPPSTPPPNPSPPSTPPPNPSPPSTPPSSPGAVSPSPPGLPPPLPSPPGLPPPSPSPAPPASPVASPPPPSPVPPSPAPPSSPVPTIAYEAQCTAGAAATELNDRYQLTISDPNYCPPVVIGSDTVEGWCYGDMTTYEAAAARYCVSVQCLTDNNPGVNSAADAPRLFVPCSYTSFNGMADLDQGFCLPVTANNVTLTCDVGGSQTALSVANWSNTVVGCLKLQNPGVTFPAPGASFSTGTVIAIPNNSNKGCPTPHAV</sequence>
<feature type="compositionally biased region" description="Pro residues" evidence="1">
    <location>
        <begin position="618"/>
        <end position="763"/>
    </location>
</feature>